<comment type="caution">
    <text evidence="1">The sequence shown here is derived from an EMBL/GenBank/DDBJ whole genome shotgun (WGS) entry which is preliminary data.</text>
</comment>
<dbReference type="Proteomes" id="UP000178168">
    <property type="component" value="Unassembled WGS sequence"/>
</dbReference>
<evidence type="ECO:0000313" key="1">
    <source>
        <dbReference type="EMBL" id="OHA85018.1"/>
    </source>
</evidence>
<organism evidence="1 2">
    <name type="scientific">Candidatus Yonathbacteria bacterium RIFOXYD1_FULL_52_36</name>
    <dbReference type="NCBI Taxonomy" id="1802730"/>
    <lineage>
        <taxon>Bacteria</taxon>
        <taxon>Candidatus Yonathiibacteriota</taxon>
    </lineage>
</organism>
<protein>
    <submittedName>
        <fullName evidence="1">Uncharacterized protein</fullName>
    </submittedName>
</protein>
<proteinExistence type="predicted"/>
<sequence>MNTQETDLFPETRKLYRLFLHLRKTRGLISGPGMDFFDALWWRDVFAGFVAINMTADEITEREETSRMAFQFLMICELTDCGLIQTLPLPEPSGEAHPKILALLRGEEIAIVPRPDVF</sequence>
<reference evidence="1 2" key="1">
    <citation type="journal article" date="2016" name="Nat. Commun.">
        <title>Thousands of microbial genomes shed light on interconnected biogeochemical processes in an aquifer system.</title>
        <authorList>
            <person name="Anantharaman K."/>
            <person name="Brown C.T."/>
            <person name="Hug L.A."/>
            <person name="Sharon I."/>
            <person name="Castelle C.J."/>
            <person name="Probst A.J."/>
            <person name="Thomas B.C."/>
            <person name="Singh A."/>
            <person name="Wilkins M.J."/>
            <person name="Karaoz U."/>
            <person name="Brodie E.L."/>
            <person name="Williams K.H."/>
            <person name="Hubbard S.S."/>
            <person name="Banfield J.F."/>
        </authorList>
    </citation>
    <scope>NUCLEOTIDE SEQUENCE [LARGE SCALE GENOMIC DNA]</scope>
</reference>
<dbReference type="EMBL" id="MHUZ01000032">
    <property type="protein sequence ID" value="OHA85018.1"/>
    <property type="molecule type" value="Genomic_DNA"/>
</dbReference>
<gene>
    <name evidence="1" type="ORF">A2591_02250</name>
</gene>
<evidence type="ECO:0000313" key="2">
    <source>
        <dbReference type="Proteomes" id="UP000178168"/>
    </source>
</evidence>
<accession>A0A1G2SK05</accession>
<dbReference type="AlphaFoldDB" id="A0A1G2SK05"/>
<name>A0A1G2SK05_9BACT</name>